<keyword evidence="2" id="KW-0238">DNA-binding</keyword>
<dbReference type="EMBL" id="BMIB01000005">
    <property type="protein sequence ID" value="GGH79464.1"/>
    <property type="molecule type" value="Genomic_DNA"/>
</dbReference>
<accession>A0A917J5C7</accession>
<dbReference type="PROSITE" id="PS01124">
    <property type="entry name" value="HTH_ARAC_FAMILY_2"/>
    <property type="match status" value="1"/>
</dbReference>
<dbReference type="PANTHER" id="PTHR43280:SF32">
    <property type="entry name" value="TRANSCRIPTIONAL REGULATORY PROTEIN"/>
    <property type="match status" value="1"/>
</dbReference>
<comment type="caution">
    <text evidence="5">The sequence shown here is derived from an EMBL/GenBank/DDBJ whole genome shotgun (WGS) entry which is preliminary data.</text>
</comment>
<keyword evidence="6" id="KW-1185">Reference proteome</keyword>
<evidence type="ECO:0000256" key="2">
    <source>
        <dbReference type="ARBA" id="ARBA00023125"/>
    </source>
</evidence>
<evidence type="ECO:0000256" key="1">
    <source>
        <dbReference type="ARBA" id="ARBA00023015"/>
    </source>
</evidence>
<dbReference type="InterPro" id="IPR018060">
    <property type="entry name" value="HTH_AraC"/>
</dbReference>
<protein>
    <submittedName>
        <fullName evidence="5">AraC family transcriptional regulator</fullName>
    </submittedName>
</protein>
<dbReference type="SMART" id="SM00342">
    <property type="entry name" value="HTH_ARAC"/>
    <property type="match status" value="1"/>
</dbReference>
<dbReference type="GO" id="GO:0003700">
    <property type="term" value="F:DNA-binding transcription factor activity"/>
    <property type="evidence" value="ECO:0007669"/>
    <property type="project" value="InterPro"/>
</dbReference>
<proteinExistence type="predicted"/>
<dbReference type="PANTHER" id="PTHR43280">
    <property type="entry name" value="ARAC-FAMILY TRANSCRIPTIONAL REGULATOR"/>
    <property type="match status" value="1"/>
</dbReference>
<evidence type="ECO:0000313" key="6">
    <source>
        <dbReference type="Proteomes" id="UP000627292"/>
    </source>
</evidence>
<sequence>MSNTIHTTEAPVEATMGREQSNAMRIFDLSSFIAQSCASRTSMVKENSFLIFWVEEGGGSFLVDMKEQVVTCSTVYCIYPGQSLQFESLMSAKGLVLSFTADFCSLNDDLTRLLYSGVFKAYGMIAMEVHDEVKAELMQLLQSMVKEYFSVSEFRNEMMHTLLKVFLIQLSRLADHSLLQDNDMQNDVSLVTKFLEMIDVHFLTLKKVSDYAERLSIAPNYLNIKVKKVSGYTAGYHIRQRIVLEAKRQAHWDSMSLKEISYKLGYNDVAHFSKFFKKEAGVSFSSFKRIQHAF</sequence>
<keyword evidence="3" id="KW-0804">Transcription</keyword>
<evidence type="ECO:0000313" key="5">
    <source>
        <dbReference type="EMBL" id="GGH79464.1"/>
    </source>
</evidence>
<evidence type="ECO:0000259" key="4">
    <source>
        <dbReference type="PROSITE" id="PS01124"/>
    </source>
</evidence>
<reference evidence="5" key="2">
    <citation type="submission" date="2020-09" db="EMBL/GenBank/DDBJ databases">
        <authorList>
            <person name="Sun Q."/>
            <person name="Zhou Y."/>
        </authorList>
    </citation>
    <scope>NUCLEOTIDE SEQUENCE</scope>
    <source>
        <strain evidence="5">CGMCC 1.15290</strain>
    </source>
</reference>
<dbReference type="AlphaFoldDB" id="A0A917J5C7"/>
<keyword evidence="1" id="KW-0805">Transcription regulation</keyword>
<organism evidence="5 6">
    <name type="scientific">Filimonas zeae</name>
    <dbReference type="NCBI Taxonomy" id="1737353"/>
    <lineage>
        <taxon>Bacteria</taxon>
        <taxon>Pseudomonadati</taxon>
        <taxon>Bacteroidota</taxon>
        <taxon>Chitinophagia</taxon>
        <taxon>Chitinophagales</taxon>
        <taxon>Chitinophagaceae</taxon>
        <taxon>Filimonas</taxon>
    </lineage>
</organism>
<evidence type="ECO:0000256" key="3">
    <source>
        <dbReference type="ARBA" id="ARBA00023163"/>
    </source>
</evidence>
<dbReference type="SUPFAM" id="SSF46689">
    <property type="entry name" value="Homeodomain-like"/>
    <property type="match status" value="1"/>
</dbReference>
<reference evidence="5" key="1">
    <citation type="journal article" date="2014" name="Int. J. Syst. Evol. Microbiol.">
        <title>Complete genome sequence of Corynebacterium casei LMG S-19264T (=DSM 44701T), isolated from a smear-ripened cheese.</title>
        <authorList>
            <consortium name="US DOE Joint Genome Institute (JGI-PGF)"/>
            <person name="Walter F."/>
            <person name="Albersmeier A."/>
            <person name="Kalinowski J."/>
            <person name="Ruckert C."/>
        </authorList>
    </citation>
    <scope>NUCLEOTIDE SEQUENCE</scope>
    <source>
        <strain evidence="5">CGMCC 1.15290</strain>
    </source>
</reference>
<name>A0A917J5C7_9BACT</name>
<dbReference type="Pfam" id="PF12833">
    <property type="entry name" value="HTH_18"/>
    <property type="match status" value="1"/>
</dbReference>
<dbReference type="Gene3D" id="1.10.10.60">
    <property type="entry name" value="Homeodomain-like"/>
    <property type="match status" value="1"/>
</dbReference>
<dbReference type="RefSeq" id="WP_188957440.1">
    <property type="nucleotide sequence ID" value="NZ_BMIB01000005.1"/>
</dbReference>
<gene>
    <name evidence="5" type="ORF">GCM10011379_48870</name>
</gene>
<feature type="domain" description="HTH araC/xylS-type" evidence="4">
    <location>
        <begin position="192"/>
        <end position="290"/>
    </location>
</feature>
<dbReference type="Proteomes" id="UP000627292">
    <property type="component" value="Unassembled WGS sequence"/>
</dbReference>
<dbReference type="GO" id="GO:0043565">
    <property type="term" value="F:sequence-specific DNA binding"/>
    <property type="evidence" value="ECO:0007669"/>
    <property type="project" value="InterPro"/>
</dbReference>
<dbReference type="InterPro" id="IPR009057">
    <property type="entry name" value="Homeodomain-like_sf"/>
</dbReference>